<feature type="domain" description="BMERB" evidence="3">
    <location>
        <begin position="42"/>
        <end position="165"/>
    </location>
</feature>
<dbReference type="SMART" id="SM01203">
    <property type="entry name" value="DUF3585"/>
    <property type="match status" value="1"/>
</dbReference>
<dbReference type="AlphaFoldDB" id="A0A8C5RNA6"/>
<dbReference type="PROSITE" id="PS51848">
    <property type="entry name" value="BMERB"/>
    <property type="match status" value="1"/>
</dbReference>
<evidence type="ECO:0000259" key="3">
    <source>
        <dbReference type="PROSITE" id="PS51848"/>
    </source>
</evidence>
<dbReference type="GeneTree" id="ENSGT00940000156057"/>
<organism evidence="4 5">
    <name type="scientific">Laticauda laticaudata</name>
    <name type="common">Blue-ringed sea krait</name>
    <name type="synonym">Blue-lipped sea krait</name>
    <dbReference type="NCBI Taxonomy" id="8630"/>
    <lineage>
        <taxon>Eukaryota</taxon>
        <taxon>Metazoa</taxon>
        <taxon>Chordata</taxon>
        <taxon>Craniata</taxon>
        <taxon>Vertebrata</taxon>
        <taxon>Euteleostomi</taxon>
        <taxon>Lepidosauria</taxon>
        <taxon>Squamata</taxon>
        <taxon>Bifurcata</taxon>
        <taxon>Unidentata</taxon>
        <taxon>Episquamata</taxon>
        <taxon>Toxicofera</taxon>
        <taxon>Serpentes</taxon>
        <taxon>Colubroidea</taxon>
        <taxon>Elapidae</taxon>
        <taxon>Laticaudinae</taxon>
        <taxon>Laticauda</taxon>
    </lineage>
</organism>
<proteinExistence type="predicted"/>
<dbReference type="InterPro" id="IPR050540">
    <property type="entry name" value="F-actin_Monoox_Mical"/>
</dbReference>
<feature type="coiled-coil region" evidence="1">
    <location>
        <begin position="139"/>
        <end position="166"/>
    </location>
</feature>
<feature type="coiled-coil region" evidence="1">
    <location>
        <begin position="52"/>
        <end position="86"/>
    </location>
</feature>
<protein>
    <submittedName>
        <fullName evidence="4">MICAL like 1</fullName>
    </submittedName>
</protein>
<sequence>MCFYLIYVFPSPAASPSAKKASKGPKPARPPAPGHGFPLIKRKVQSDQYVPVENIYGEMDSIEQQLDELEHRGVELERKLRTIDNDVPEDGLLVDWFKLIHEKHMLVLQYKLQSQTYKDWTDDDRIREKVLMEELVTIIEQRNAIVNSLDEDRQREEEEDKMLEAMIKKKGKKSEVQSFRHPSLRCSHCLQNYALVLLNYFVFCTK</sequence>
<evidence type="ECO:0000313" key="4">
    <source>
        <dbReference type="Ensembl" id="ENSLLTP00000005246.1"/>
    </source>
</evidence>
<reference evidence="4" key="1">
    <citation type="submission" date="2025-08" db="UniProtKB">
        <authorList>
            <consortium name="Ensembl"/>
        </authorList>
    </citation>
    <scope>IDENTIFICATION</scope>
</reference>
<dbReference type="InterPro" id="IPR022735">
    <property type="entry name" value="bMERB_dom"/>
</dbReference>
<dbReference type="Ensembl" id="ENSLLTT00000005455.1">
    <property type="protein sequence ID" value="ENSLLTP00000005246.1"/>
    <property type="gene ID" value="ENSLLTG00000003976.1"/>
</dbReference>
<dbReference type="PANTHER" id="PTHR23167:SF89">
    <property type="entry name" value="MICAL-LIKE PROTEIN 1"/>
    <property type="match status" value="1"/>
</dbReference>
<gene>
    <name evidence="4" type="primary">MICALL1</name>
</gene>
<reference evidence="4" key="2">
    <citation type="submission" date="2025-09" db="UniProtKB">
        <authorList>
            <consortium name="Ensembl"/>
        </authorList>
    </citation>
    <scope>IDENTIFICATION</scope>
</reference>
<accession>A0A8C5RNA6</accession>
<dbReference type="Pfam" id="PF12130">
    <property type="entry name" value="bMERB_dom"/>
    <property type="match status" value="2"/>
</dbReference>
<dbReference type="Proteomes" id="UP000694406">
    <property type="component" value="Unplaced"/>
</dbReference>
<dbReference type="PANTHER" id="PTHR23167">
    <property type="entry name" value="CALPONIN HOMOLOGY DOMAIN-CONTAINING PROTEIN DDB_G0272472-RELATED"/>
    <property type="match status" value="1"/>
</dbReference>
<keyword evidence="5" id="KW-1185">Reference proteome</keyword>
<evidence type="ECO:0000313" key="5">
    <source>
        <dbReference type="Proteomes" id="UP000694406"/>
    </source>
</evidence>
<name>A0A8C5RNA6_LATLA</name>
<evidence type="ECO:0000256" key="1">
    <source>
        <dbReference type="SAM" id="Coils"/>
    </source>
</evidence>
<keyword evidence="1" id="KW-0175">Coiled coil</keyword>
<evidence type="ECO:0000256" key="2">
    <source>
        <dbReference type="SAM" id="MobiDB-lite"/>
    </source>
</evidence>
<feature type="region of interest" description="Disordered" evidence="2">
    <location>
        <begin position="13"/>
        <end position="39"/>
    </location>
</feature>